<dbReference type="PROSITE" id="PS50835">
    <property type="entry name" value="IG_LIKE"/>
    <property type="match status" value="1"/>
</dbReference>
<evidence type="ECO:0000256" key="1">
    <source>
        <dbReference type="ARBA" id="ARBA00004141"/>
    </source>
</evidence>
<dbReference type="SMART" id="SM00303">
    <property type="entry name" value="GPS"/>
    <property type="match status" value="1"/>
</dbReference>
<dbReference type="Pfam" id="PF00002">
    <property type="entry name" value="7tm_2"/>
    <property type="match status" value="1"/>
</dbReference>
<dbReference type="InterPro" id="IPR036179">
    <property type="entry name" value="Ig-like_dom_sf"/>
</dbReference>
<comment type="subcellular location">
    <subcellularLocation>
        <location evidence="1">Membrane</location>
        <topology evidence="1">Multi-pass membrane protein</topology>
    </subcellularLocation>
</comment>
<evidence type="ECO:0000256" key="2">
    <source>
        <dbReference type="ARBA" id="ARBA00022692"/>
    </source>
</evidence>
<evidence type="ECO:0000313" key="9">
    <source>
        <dbReference type="EMBL" id="KAJ8047069.1"/>
    </source>
</evidence>
<reference evidence="9" key="1">
    <citation type="submission" date="2021-10" db="EMBL/GenBank/DDBJ databases">
        <title>Tropical sea cucumber genome reveals ecological adaptation and Cuvierian tubules defense mechanism.</title>
        <authorList>
            <person name="Chen T."/>
        </authorList>
    </citation>
    <scope>NUCLEOTIDE SEQUENCE</scope>
    <source>
        <strain evidence="9">Nanhai2018</strain>
        <tissue evidence="9">Muscle</tissue>
    </source>
</reference>
<dbReference type="EMBL" id="JAIZAY010000002">
    <property type="protein sequence ID" value="KAJ8047069.1"/>
    <property type="molecule type" value="Genomic_DNA"/>
</dbReference>
<dbReference type="InterPro" id="IPR017981">
    <property type="entry name" value="GPCR_2-like_7TM"/>
</dbReference>
<evidence type="ECO:0000313" key="10">
    <source>
        <dbReference type="Proteomes" id="UP001152320"/>
    </source>
</evidence>
<dbReference type="PRINTS" id="PR00249">
    <property type="entry name" value="GPCRSECRETIN"/>
</dbReference>
<proteinExistence type="predicted"/>
<keyword evidence="9" id="KW-0675">Receptor</keyword>
<dbReference type="SUPFAM" id="SSF81321">
    <property type="entry name" value="Family A G protein-coupled receptor-like"/>
    <property type="match status" value="1"/>
</dbReference>
<feature type="transmembrane region" description="Helical" evidence="6">
    <location>
        <begin position="1160"/>
        <end position="1188"/>
    </location>
</feature>
<dbReference type="GO" id="GO:0007166">
    <property type="term" value="P:cell surface receptor signaling pathway"/>
    <property type="evidence" value="ECO:0007669"/>
    <property type="project" value="InterPro"/>
</dbReference>
<dbReference type="Gene3D" id="2.60.40.10">
    <property type="entry name" value="Immunoglobulins"/>
    <property type="match status" value="1"/>
</dbReference>
<dbReference type="InterPro" id="IPR007110">
    <property type="entry name" value="Ig-like_dom"/>
</dbReference>
<dbReference type="PROSITE" id="PS50261">
    <property type="entry name" value="G_PROTEIN_RECEP_F2_4"/>
    <property type="match status" value="1"/>
</dbReference>
<name>A0A9Q1HHR1_HOLLE</name>
<dbReference type="PROSITE" id="PS00650">
    <property type="entry name" value="G_PROTEIN_RECEP_F2_2"/>
    <property type="match status" value="1"/>
</dbReference>
<evidence type="ECO:0000256" key="4">
    <source>
        <dbReference type="ARBA" id="ARBA00022989"/>
    </source>
</evidence>
<protein>
    <submittedName>
        <fullName evidence="9">Adhesion G-protein coupled receptor G4</fullName>
    </submittedName>
</protein>
<dbReference type="InterPro" id="IPR013783">
    <property type="entry name" value="Ig-like_fold"/>
</dbReference>
<feature type="domain" description="Ig-like" evidence="8">
    <location>
        <begin position="247"/>
        <end position="333"/>
    </location>
</feature>
<feature type="domain" description="G-protein coupled receptors family 2 profile 2" evidence="7">
    <location>
        <begin position="1012"/>
        <end position="1260"/>
    </location>
</feature>
<dbReference type="InterPro" id="IPR046338">
    <property type="entry name" value="GAIN_dom_sf"/>
</dbReference>
<dbReference type="Gene3D" id="1.20.1070.10">
    <property type="entry name" value="Rhodopsin 7-helix transmembrane proteins"/>
    <property type="match status" value="1"/>
</dbReference>
<gene>
    <name evidence="9" type="ORF">HOLleu_05963</name>
</gene>
<dbReference type="Gene3D" id="2.60.220.50">
    <property type="match status" value="1"/>
</dbReference>
<accession>A0A9Q1HHR1</accession>
<evidence type="ECO:0000256" key="6">
    <source>
        <dbReference type="SAM" id="Phobius"/>
    </source>
</evidence>
<keyword evidence="10" id="KW-1185">Reference proteome</keyword>
<organism evidence="9 10">
    <name type="scientific">Holothuria leucospilota</name>
    <name type="common">Black long sea cucumber</name>
    <name type="synonym">Mertensiothuria leucospilota</name>
    <dbReference type="NCBI Taxonomy" id="206669"/>
    <lineage>
        <taxon>Eukaryota</taxon>
        <taxon>Metazoa</taxon>
        <taxon>Echinodermata</taxon>
        <taxon>Eleutherozoa</taxon>
        <taxon>Echinozoa</taxon>
        <taxon>Holothuroidea</taxon>
        <taxon>Aspidochirotacea</taxon>
        <taxon>Aspidochirotida</taxon>
        <taxon>Holothuriidae</taxon>
        <taxon>Holothuria</taxon>
    </lineage>
</organism>
<dbReference type="Pfam" id="PF01825">
    <property type="entry name" value="GPS"/>
    <property type="match status" value="1"/>
</dbReference>
<evidence type="ECO:0000256" key="5">
    <source>
        <dbReference type="ARBA" id="ARBA00023136"/>
    </source>
</evidence>
<feature type="transmembrane region" description="Helical" evidence="6">
    <location>
        <begin position="1235"/>
        <end position="1258"/>
    </location>
</feature>
<feature type="transmembrane region" description="Helical" evidence="6">
    <location>
        <begin position="1209"/>
        <end position="1229"/>
    </location>
</feature>
<feature type="transmembrane region" description="Helical" evidence="6">
    <location>
        <begin position="1118"/>
        <end position="1140"/>
    </location>
</feature>
<dbReference type="InterPro" id="IPR000203">
    <property type="entry name" value="GPS"/>
</dbReference>
<evidence type="ECO:0000259" key="8">
    <source>
        <dbReference type="PROSITE" id="PS50835"/>
    </source>
</evidence>
<dbReference type="InterPro" id="IPR000832">
    <property type="entry name" value="GPCR_2_secretin-like"/>
</dbReference>
<feature type="transmembrane region" description="Helical" evidence="6">
    <location>
        <begin position="1079"/>
        <end position="1098"/>
    </location>
</feature>
<keyword evidence="4 6" id="KW-1133">Transmembrane helix</keyword>
<keyword evidence="5 6" id="KW-0472">Membrane</keyword>
<evidence type="ECO:0000256" key="3">
    <source>
        <dbReference type="ARBA" id="ARBA00022729"/>
    </source>
</evidence>
<sequence>MDIATGSPPAVQSTVFLSSLGRFYASFPLDDARDEIMSVLQPKTLRCFHDKLVGSRKYKPNTGFLAILFFCLFTATPIRCQDPSDIGNQDSIKEFAFKTLEDCMQRKKEIIADTLGSQFRVDVPGETDFYIYQMSIRVPYIALDLPGNVSITLQNGREKKILPPVPLSRGESLMIPFASKQPLSGQPLRVVLRRANTSCTRVSISTICGEDISALTHIRDSTSRVPVEVHIVLGFLEEVFKNCSEAPTISFIDDEIIKAPSTSRIYLRCISSGFPPPRVQWYLVSDDTSRGRTPSSSRNTGFAVASVEVTVSARYLCQSENRYGTVEKYVTVAAFEEECSTKYSNLEGSLANALNGDCANERSYPNVASISPNSNEAVGFLTSVNIAEPFSFRSDFIISDVEVKLAMQRSDLPFYGLSPRSKRDLSSLLYVGQYQRVVFKHDYTELHLNPPVLYNNNSDFTQAGASVYYRNPALRQVGRTGAISTVVCAKNPGSICGNIIRLVGNLLQDHCFNHLEATVREDISTKFLIIQRCANDLLGGYTTYLVFIELDGILEADIAGYIKRLFSGITTLSPEDIYPIVNSTAKVHVTLKRISQLSRDQQIIQIIQDIQSVAERTNPVGVIRDVYAKPVSYCPEDTVILFGSFNVTFPETVFGKKGVSKETCGTPPNEVPLATRQCSGDFLSSTVWKEPIVASCPNYNKTNLPGLTKNAADERFVGLHAEDIIENLAENVKHFNVTIDTLSDVAEVLEAVAKAKIESTTITRGFVEIIDFVLDLPEEIYEESLQLDAPNRILQAFQTQVTTIQNLESNLTAVRDNIGVFALKVENRFGSKLGMVAKFTSDGFKDNTEPLSENNTAIFADDSGVPDVLLRAFISIPIDTISEDVNLSTVPVSFFVFRKSLLFQSPKSNISVQEVDGMVVSATVEGQSVTDLSFETPVVVKVYPIHENESYYERTAVYWKQGNGTSAWSPDGCVLQSRAGSNGSPVHASYCTHLTNFAVLLNRHGKIESAILDILSIVGCVISVVALTITVFTFLYHREFRKQRPKQILTNLCFSLLGLYLAFLIGIERKRYKPTTGCVLSGIVIHYLTLTSMSWMSVEATNMYLLFWKVFDAHVSKFMIKSILTAWGLPVFVVGLIAVIEKDIYVNDTYCFLQPNSWAFYLGLLLPIALLLLYNFVVFCLVFSRLMCRKTKSDPIRDSKKQRSLLKRFQSTAAILSLLGLTWAFGFLSLRENRFIYNLLFCVCNTLQGLFIFLLFCLRQKDVRKFWWWMLTCGLSCGKDKRRNTSLTDFSKKTGKAIIQIDVQAKEKSPQKARYAVTAEFKTGIPVLK</sequence>
<evidence type="ECO:0000259" key="7">
    <source>
        <dbReference type="PROSITE" id="PS50261"/>
    </source>
</evidence>
<keyword evidence="3" id="KW-0732">Signal</keyword>
<dbReference type="InterPro" id="IPR017983">
    <property type="entry name" value="GPCR_2_secretin-like_CS"/>
</dbReference>
<dbReference type="GO" id="GO:0004930">
    <property type="term" value="F:G protein-coupled receptor activity"/>
    <property type="evidence" value="ECO:0007669"/>
    <property type="project" value="InterPro"/>
</dbReference>
<dbReference type="OrthoDB" id="1100386at2759"/>
<dbReference type="CDD" id="cd15040">
    <property type="entry name" value="7tmB2_Adhesion"/>
    <property type="match status" value="1"/>
</dbReference>
<feature type="transmembrane region" description="Helical" evidence="6">
    <location>
        <begin position="1014"/>
        <end position="1036"/>
    </location>
</feature>
<keyword evidence="2 6" id="KW-0812">Transmembrane</keyword>
<dbReference type="GO" id="GO:0016020">
    <property type="term" value="C:membrane"/>
    <property type="evidence" value="ECO:0007669"/>
    <property type="project" value="UniProtKB-SubCell"/>
</dbReference>
<feature type="transmembrane region" description="Helical" evidence="6">
    <location>
        <begin position="1048"/>
        <end position="1067"/>
    </location>
</feature>
<dbReference type="SUPFAM" id="SSF48726">
    <property type="entry name" value="Immunoglobulin"/>
    <property type="match status" value="1"/>
</dbReference>
<dbReference type="InterPro" id="IPR053066">
    <property type="entry name" value="ADGR_G7"/>
</dbReference>
<comment type="caution">
    <text evidence="9">The sequence shown here is derived from an EMBL/GenBank/DDBJ whole genome shotgun (WGS) entry which is preliminary data.</text>
</comment>
<dbReference type="PANTHER" id="PTHR47767">
    <property type="entry name" value="ADHESION G PROTEIN-COUPLED RECEPTOR G7"/>
    <property type="match status" value="1"/>
</dbReference>
<dbReference type="Proteomes" id="UP001152320">
    <property type="component" value="Chromosome 2"/>
</dbReference>